<protein>
    <submittedName>
        <fullName evidence="1">Uncharacterized protein</fullName>
    </submittedName>
</protein>
<organism evidence="1 2">
    <name type="scientific">Entotheonella factor</name>
    <dbReference type="NCBI Taxonomy" id="1429438"/>
    <lineage>
        <taxon>Bacteria</taxon>
        <taxon>Pseudomonadati</taxon>
        <taxon>Nitrospinota/Tectimicrobiota group</taxon>
        <taxon>Candidatus Tectimicrobiota</taxon>
        <taxon>Candidatus Entotheonellia</taxon>
        <taxon>Candidatus Entotheonellales</taxon>
        <taxon>Candidatus Entotheonellaceae</taxon>
        <taxon>Candidatus Entotheonella</taxon>
    </lineage>
</organism>
<sequence length="131" mass="15165">MSMATRVVVTLQDDIYQRVERLAQLTHRDVTELLAETITLSLPPWDMASESVSDMSELSDEEVLELSELQLPNKQDRRLSKLLQKQQDQVLSVQEHTELSVLMQCYQEGLLRKAQALHEAVRRQLRKPLEP</sequence>
<evidence type="ECO:0000313" key="2">
    <source>
        <dbReference type="Proteomes" id="UP000019141"/>
    </source>
</evidence>
<dbReference type="HOGENOM" id="CLU_156432_1_0_7"/>
<dbReference type="EMBL" id="AZHW01000821">
    <property type="protein sequence ID" value="ETW96206.1"/>
    <property type="molecule type" value="Genomic_DNA"/>
</dbReference>
<dbReference type="AlphaFoldDB" id="W4LFT8"/>
<proteinExistence type="predicted"/>
<accession>W4LFT8</accession>
<evidence type="ECO:0000313" key="1">
    <source>
        <dbReference type="EMBL" id="ETW96206.1"/>
    </source>
</evidence>
<name>W4LFT8_ENTF1</name>
<gene>
    <name evidence="1" type="ORF">ETSY1_27555</name>
</gene>
<keyword evidence="2" id="KW-1185">Reference proteome</keyword>
<reference evidence="1 2" key="1">
    <citation type="journal article" date="2014" name="Nature">
        <title>An environmental bacterial taxon with a large and distinct metabolic repertoire.</title>
        <authorList>
            <person name="Wilson M.C."/>
            <person name="Mori T."/>
            <person name="Ruckert C."/>
            <person name="Uria A.R."/>
            <person name="Helf M.J."/>
            <person name="Takada K."/>
            <person name="Gernert C."/>
            <person name="Steffens U.A."/>
            <person name="Heycke N."/>
            <person name="Schmitt S."/>
            <person name="Rinke C."/>
            <person name="Helfrich E.J."/>
            <person name="Brachmann A.O."/>
            <person name="Gurgui C."/>
            <person name="Wakimoto T."/>
            <person name="Kracht M."/>
            <person name="Crusemann M."/>
            <person name="Hentschel U."/>
            <person name="Abe I."/>
            <person name="Matsunaga S."/>
            <person name="Kalinowski J."/>
            <person name="Takeyama H."/>
            <person name="Piel J."/>
        </authorList>
    </citation>
    <scope>NUCLEOTIDE SEQUENCE [LARGE SCALE GENOMIC DNA]</scope>
    <source>
        <strain evidence="2">TSY1</strain>
    </source>
</reference>
<comment type="caution">
    <text evidence="1">The sequence shown here is derived from an EMBL/GenBank/DDBJ whole genome shotgun (WGS) entry which is preliminary data.</text>
</comment>
<dbReference type="Proteomes" id="UP000019141">
    <property type="component" value="Unassembled WGS sequence"/>
</dbReference>